<keyword evidence="1" id="KW-0436">Ligase</keyword>
<sequence length="450" mass="48920">MDLTGETARAFARASSALARATATARVARKREKIEQLVEFDLAAGAERLDRLLAHAVERVPFYRGRDIPVGRSLTDFPMVRKADLRAGFPDFISRRSNGRMEQGTYFINETSGSTGQPLRTLATVETGGIMNAAIHERINRHLGVAEGGITLNVGLQYSGPTPLFEPEALPRATVRCNLRGFDPGEIEVAQAYEATVGLFPVEKISGTSSRIVTLARYCAERGISLRPKAIIATYEHMPDSGRALVEKTFGCAVTMLYATSETGYSAWECDRRNLHFQDDLVFPEIVPDGGTGIGDIVLTNLLSTPMPIIRYLTGDRATEPIVCGCGLPGTAIANLVGRTRTSLVGADRELYSPFALMGALAAAGLPDFQIIQETPGMVELIVPAASSQTDEVMRVLNSRLVEVFAPRRGFRLRLGSYGRFVLTESGKRNPVVQYLDFPPATETSGYLIS</sequence>
<dbReference type="AlphaFoldDB" id="A0A1H2TDU1"/>
<protein>
    <submittedName>
        <fullName evidence="1">Phenylacetate-coenzyme A ligase PaaK, adenylate-forming domain family</fullName>
    </submittedName>
</protein>
<proteinExistence type="predicted"/>
<accession>A0A1H2TDU1</accession>
<dbReference type="InterPro" id="IPR042099">
    <property type="entry name" value="ANL_N_sf"/>
</dbReference>
<dbReference type="EMBL" id="FNON01000001">
    <property type="protein sequence ID" value="SDW42000.1"/>
    <property type="molecule type" value="Genomic_DNA"/>
</dbReference>
<dbReference type="PANTHER" id="PTHR36932:SF1">
    <property type="entry name" value="CAPSULAR POLYSACCHARIDE BIOSYNTHESIS PROTEIN"/>
    <property type="match status" value="1"/>
</dbReference>
<dbReference type="PANTHER" id="PTHR36932">
    <property type="entry name" value="CAPSULAR POLYSACCHARIDE BIOSYNTHESIS PROTEIN"/>
    <property type="match status" value="1"/>
</dbReference>
<evidence type="ECO:0000313" key="2">
    <source>
        <dbReference type="Proteomes" id="UP000199515"/>
    </source>
</evidence>
<keyword evidence="2" id="KW-1185">Reference proteome</keyword>
<dbReference type="OrthoDB" id="580775at2"/>
<dbReference type="RefSeq" id="WP_091286087.1">
    <property type="nucleotide sequence ID" value="NZ_FNON01000001.1"/>
</dbReference>
<evidence type="ECO:0000313" key="1">
    <source>
        <dbReference type="EMBL" id="SDW42000.1"/>
    </source>
</evidence>
<dbReference type="InterPro" id="IPR053158">
    <property type="entry name" value="CapK_Type1_Caps_Biosynth"/>
</dbReference>
<gene>
    <name evidence="1" type="ORF">SAMN05421504_101531</name>
</gene>
<name>A0A1H2TDU1_9PSEU</name>
<reference evidence="1 2" key="1">
    <citation type="submission" date="2016-10" db="EMBL/GenBank/DDBJ databases">
        <authorList>
            <person name="de Groot N.N."/>
        </authorList>
    </citation>
    <scope>NUCLEOTIDE SEQUENCE [LARGE SCALE GENOMIC DNA]</scope>
    <source>
        <strain evidence="1 2">CPCC 202699</strain>
    </source>
</reference>
<dbReference type="GO" id="GO:0016874">
    <property type="term" value="F:ligase activity"/>
    <property type="evidence" value="ECO:0007669"/>
    <property type="project" value="UniProtKB-KW"/>
</dbReference>
<dbReference type="Proteomes" id="UP000199515">
    <property type="component" value="Unassembled WGS sequence"/>
</dbReference>
<dbReference type="STRING" id="589385.SAMN05421504_101531"/>
<organism evidence="1 2">
    <name type="scientific">Amycolatopsis xylanica</name>
    <dbReference type="NCBI Taxonomy" id="589385"/>
    <lineage>
        <taxon>Bacteria</taxon>
        <taxon>Bacillati</taxon>
        <taxon>Actinomycetota</taxon>
        <taxon>Actinomycetes</taxon>
        <taxon>Pseudonocardiales</taxon>
        <taxon>Pseudonocardiaceae</taxon>
        <taxon>Amycolatopsis</taxon>
    </lineage>
</organism>
<dbReference type="Gene3D" id="3.40.50.12780">
    <property type="entry name" value="N-terminal domain of ligase-like"/>
    <property type="match status" value="1"/>
</dbReference>